<evidence type="ECO:0000313" key="2">
    <source>
        <dbReference type="EMBL" id="KPQ33618.1"/>
    </source>
</evidence>
<dbReference type="InterPro" id="IPR010985">
    <property type="entry name" value="Ribbon_hlx_hlx"/>
</dbReference>
<dbReference type="STRING" id="1666911.HLUCCA11_17940"/>
<dbReference type="EMBL" id="LJZR01000029">
    <property type="protein sequence ID" value="KPQ33618.1"/>
    <property type="molecule type" value="Genomic_DNA"/>
</dbReference>
<dbReference type="SUPFAM" id="SSF47598">
    <property type="entry name" value="Ribbon-helix-helix"/>
    <property type="match status" value="1"/>
</dbReference>
<name>A0A0N8KMF8_9CYAN</name>
<evidence type="ECO:0000259" key="1">
    <source>
        <dbReference type="Pfam" id="PF22513"/>
    </source>
</evidence>
<evidence type="ECO:0000313" key="3">
    <source>
        <dbReference type="Proteomes" id="UP000050465"/>
    </source>
</evidence>
<dbReference type="GO" id="GO:0006355">
    <property type="term" value="P:regulation of DNA-templated transcription"/>
    <property type="evidence" value="ECO:0007669"/>
    <property type="project" value="InterPro"/>
</dbReference>
<accession>A0A0N8KMF8</accession>
<dbReference type="AlphaFoldDB" id="A0A0N8KMF8"/>
<proteinExistence type="predicted"/>
<organism evidence="2 3">
    <name type="scientific">Phormidesmis priestleyi Ana</name>
    <dbReference type="NCBI Taxonomy" id="1666911"/>
    <lineage>
        <taxon>Bacteria</taxon>
        <taxon>Bacillati</taxon>
        <taxon>Cyanobacteriota</taxon>
        <taxon>Cyanophyceae</taxon>
        <taxon>Leptolyngbyales</taxon>
        <taxon>Leptolyngbyaceae</taxon>
        <taxon>Phormidesmis</taxon>
    </lineage>
</organism>
<protein>
    <submittedName>
        <fullName evidence="2">Plasmid stability protein</fullName>
    </submittedName>
</protein>
<sequence>MSSITIRDLDNRLTARLKARAAQGGRSVEEEAQLILQCVLEKDESTTLASLASSLFGVDWGVELGAHPAVEMREVDGLED</sequence>
<dbReference type="Gene3D" id="1.10.1220.10">
    <property type="entry name" value="Met repressor-like"/>
    <property type="match status" value="1"/>
</dbReference>
<dbReference type="Pfam" id="PF22513">
    <property type="entry name" value="FitA-like_RHH"/>
    <property type="match status" value="1"/>
</dbReference>
<reference evidence="2 3" key="1">
    <citation type="submission" date="2015-09" db="EMBL/GenBank/DDBJ databases">
        <title>Identification and resolution of microdiversity through metagenomic sequencing of parallel consortia.</title>
        <authorList>
            <person name="Nelson W.C."/>
            <person name="Romine M.F."/>
            <person name="Lindemann S.R."/>
        </authorList>
    </citation>
    <scope>NUCLEOTIDE SEQUENCE [LARGE SCALE GENOMIC DNA]</scope>
    <source>
        <strain evidence="2">Ana</strain>
    </source>
</reference>
<dbReference type="InterPro" id="IPR013321">
    <property type="entry name" value="Arc_rbn_hlx_hlx"/>
</dbReference>
<comment type="caution">
    <text evidence="2">The sequence shown here is derived from an EMBL/GenBank/DDBJ whole genome shotgun (WGS) entry which is preliminary data.</text>
</comment>
<gene>
    <name evidence="2" type="ORF">HLUCCA11_17940</name>
</gene>
<feature type="domain" description="Antitoxin FitA-like ribbon-helix-helix" evidence="1">
    <location>
        <begin position="3"/>
        <end position="37"/>
    </location>
</feature>
<dbReference type="Proteomes" id="UP000050465">
    <property type="component" value="Unassembled WGS sequence"/>
</dbReference>
<dbReference type="InterPro" id="IPR053853">
    <property type="entry name" value="FitA-like_RHH"/>
</dbReference>